<dbReference type="PROSITE" id="PS50878">
    <property type="entry name" value="RT_POL"/>
    <property type="match status" value="1"/>
</dbReference>
<name>A0A2D4LC27_9SAUR</name>
<reference evidence="3" key="2">
    <citation type="submission" date="2017-11" db="EMBL/GenBank/DDBJ databases">
        <title>Coralsnake Venomics: Analyses of Venom Gland Transcriptomes and Proteomes of Six Brazilian Taxa.</title>
        <authorList>
            <person name="Aird S.D."/>
            <person name="Jorge da Silva N."/>
            <person name="Qiu L."/>
            <person name="Villar-Briones A."/>
            <person name="Aparecida-Saddi V."/>
            <person name="Campos-Telles M.P."/>
            <person name="Grau M."/>
            <person name="Mikheyev A.S."/>
        </authorList>
    </citation>
    <scope>NUCLEOTIDE SEQUENCE</scope>
    <source>
        <tissue evidence="3">Venom_gland</tissue>
    </source>
</reference>
<dbReference type="AlphaFoldDB" id="A0A2D4LC27"/>
<keyword evidence="1" id="KW-1133">Transmembrane helix</keyword>
<keyword evidence="1" id="KW-0472">Membrane</keyword>
<reference evidence="3" key="1">
    <citation type="submission" date="2017-07" db="EMBL/GenBank/DDBJ databases">
        <authorList>
            <person name="Mikheyev A."/>
            <person name="Grau M."/>
        </authorList>
    </citation>
    <scope>NUCLEOTIDE SEQUENCE</scope>
    <source>
        <tissue evidence="3">Venom_gland</tissue>
    </source>
</reference>
<protein>
    <recommendedName>
        <fullName evidence="2">Reverse transcriptase domain-containing protein</fullName>
    </recommendedName>
</protein>
<dbReference type="InterPro" id="IPR000477">
    <property type="entry name" value="RT_dom"/>
</dbReference>
<feature type="transmembrane region" description="Helical" evidence="1">
    <location>
        <begin position="57"/>
        <end position="77"/>
    </location>
</feature>
<dbReference type="Pfam" id="PF00078">
    <property type="entry name" value="RVT_1"/>
    <property type="match status" value="1"/>
</dbReference>
<dbReference type="EMBL" id="IACM01011759">
    <property type="protein sequence ID" value="LAB18587.1"/>
    <property type="molecule type" value="Transcribed_RNA"/>
</dbReference>
<evidence type="ECO:0000256" key="1">
    <source>
        <dbReference type="SAM" id="Phobius"/>
    </source>
</evidence>
<proteinExistence type="predicted"/>
<dbReference type="PANTHER" id="PTHR33332">
    <property type="entry name" value="REVERSE TRANSCRIPTASE DOMAIN-CONTAINING PROTEIN"/>
    <property type="match status" value="1"/>
</dbReference>
<accession>A0A2D4LC27</accession>
<organism evidence="3">
    <name type="scientific">Micrurus spixii</name>
    <name type="common">Amazon coral snake</name>
    <dbReference type="NCBI Taxonomy" id="129469"/>
    <lineage>
        <taxon>Eukaryota</taxon>
        <taxon>Metazoa</taxon>
        <taxon>Chordata</taxon>
        <taxon>Craniata</taxon>
        <taxon>Vertebrata</taxon>
        <taxon>Euteleostomi</taxon>
        <taxon>Lepidosauria</taxon>
        <taxon>Squamata</taxon>
        <taxon>Bifurcata</taxon>
        <taxon>Unidentata</taxon>
        <taxon>Episquamata</taxon>
        <taxon>Toxicofera</taxon>
        <taxon>Serpentes</taxon>
        <taxon>Colubroidea</taxon>
        <taxon>Elapidae</taxon>
        <taxon>Elapinae</taxon>
        <taxon>Micrurus</taxon>
    </lineage>
</organism>
<evidence type="ECO:0000259" key="2">
    <source>
        <dbReference type="PROSITE" id="PS50878"/>
    </source>
</evidence>
<feature type="domain" description="Reverse transcriptase" evidence="2">
    <location>
        <begin position="1"/>
        <end position="144"/>
    </location>
</feature>
<sequence length="144" mass="16240">MDYLDPYQSGFRPGFGTETALVALLDDLWREWDEGSASILVLFDLLAAFDIIDHGILLGWLQGMGVGGIVLSWFTSFLCSRSLSVLIGGERSNHRPLLYGVLQVSVLSPLLFNIYMKPLGEIICHHQLRYHQYADDTWLYDSVS</sequence>
<keyword evidence="1" id="KW-0812">Transmembrane</keyword>
<evidence type="ECO:0000313" key="3">
    <source>
        <dbReference type="EMBL" id="LAB18587.1"/>
    </source>
</evidence>